<keyword evidence="5" id="KW-0472">Membrane</keyword>
<dbReference type="OrthoDB" id="4500at2759"/>
<feature type="domain" description="Glycosyltransferase 61 catalytic" evidence="6">
    <location>
        <begin position="252"/>
        <end position="469"/>
    </location>
</feature>
<dbReference type="EMBL" id="KB454493">
    <property type="protein sequence ID" value="EME31311.1"/>
    <property type="molecule type" value="Genomic_DNA"/>
</dbReference>
<evidence type="ECO:0000313" key="7">
    <source>
        <dbReference type="EMBL" id="EME31311.1"/>
    </source>
</evidence>
<evidence type="ECO:0000256" key="1">
    <source>
        <dbReference type="ARBA" id="ARBA00022676"/>
    </source>
</evidence>
<evidence type="ECO:0000256" key="5">
    <source>
        <dbReference type="SAM" id="Phobius"/>
    </source>
</evidence>
<protein>
    <submittedName>
        <fullName evidence="7">Transferase, transferring glycosyl groups</fullName>
    </submittedName>
</protein>
<feature type="compositionally biased region" description="Polar residues" evidence="4">
    <location>
        <begin position="123"/>
        <end position="134"/>
    </location>
</feature>
<keyword evidence="5" id="KW-0812">Transmembrane</keyword>
<evidence type="ECO:0000313" key="8">
    <source>
        <dbReference type="Proteomes" id="UP000030680"/>
    </source>
</evidence>
<proteinExistence type="predicted"/>
<keyword evidence="1" id="KW-0328">Glycosyltransferase</keyword>
<dbReference type="InterPro" id="IPR007657">
    <property type="entry name" value="Glycosyltransferase_61"/>
</dbReference>
<reference evidence="8" key="1">
    <citation type="journal article" date="2013" name="Science">
        <title>Gene transfer from bacteria and archaea facilitated evolution of an extremophilic eukaryote.</title>
        <authorList>
            <person name="Schonknecht G."/>
            <person name="Chen W.H."/>
            <person name="Ternes C.M."/>
            <person name="Barbier G.G."/>
            <person name="Shrestha R.P."/>
            <person name="Stanke M."/>
            <person name="Brautigam A."/>
            <person name="Baker B.J."/>
            <person name="Banfield J.F."/>
            <person name="Garavito R.M."/>
            <person name="Carr K."/>
            <person name="Wilkerson C."/>
            <person name="Rensing S.A."/>
            <person name="Gagneul D."/>
            <person name="Dickenson N.E."/>
            <person name="Oesterhelt C."/>
            <person name="Lercher M.J."/>
            <person name="Weber A.P."/>
        </authorList>
    </citation>
    <scope>NUCLEOTIDE SEQUENCE [LARGE SCALE GENOMIC DNA]</scope>
    <source>
        <strain evidence="8">074W</strain>
    </source>
</reference>
<gene>
    <name evidence="7" type="ORF">Gasu_15450</name>
</gene>
<dbReference type="KEGG" id="gsl:Gasu_15450"/>
<keyword evidence="2 7" id="KW-0808">Transferase</keyword>
<dbReference type="GO" id="GO:0016757">
    <property type="term" value="F:glycosyltransferase activity"/>
    <property type="evidence" value="ECO:0007669"/>
    <property type="project" value="UniProtKB-KW"/>
</dbReference>
<dbReference type="InterPro" id="IPR049625">
    <property type="entry name" value="Glyco_transf_61_cat"/>
</dbReference>
<evidence type="ECO:0000256" key="2">
    <source>
        <dbReference type="ARBA" id="ARBA00022679"/>
    </source>
</evidence>
<sequence>MNRANSHCREGDVLISSGGNDLSPIDTLRRRKTPTTLQVNRPTWKLRNFYLSLSSKRRARSIFLIFILLLIAYTLLLLKNANLKADLRSKDSSYATPKEPWSFDGAKTWFSETASLQKRRSLSTELQKSSNTKQPGYEFAGNTEETKEPPVPFIQLWKHVHHDITICRIFGVCVSSNRLHLFLNSSNMKKQLEYCGLKQQYYDSSGYEEWQKVVSIANYLRHIDRDLVAYIPLRTHMPHFIEDITPFIAFKDILEGQRTTLHEMPFHKKYSSEGNFPMVDWQKSNYGINPFFLFDNSGFHRFNGSWTQDFLALLLGKVDLSSFVESININASMKCFRSVVTGKGSDVKYLLNSENSFFKVNNLRKEARTASYWCEKPIQVTILSRKTNNARTLVGADNFAENIRKLQVTKESTQDKKTCHMTFHCQIVYFEEMTFLEQVSIMQKTDILIAVHGAGNTNIVFLPENSVLIEIYPFAYKANIFEELARKYLLRYDFLIAEPDTKSFKQCLQKITRSHPEFEVKAKRLTSQWDAAVTKFREGDHSHRLKMENPKVSDLVPSSRVCARNQSLNIPWRDLCNVIQKQVIQNSIDNRDDKSSECYKETVILAVDIDFKDLISYFVRVYATKASLIPTGALHCL</sequence>
<evidence type="ECO:0000259" key="6">
    <source>
        <dbReference type="Pfam" id="PF04577"/>
    </source>
</evidence>
<dbReference type="Pfam" id="PF04577">
    <property type="entry name" value="Glyco_transf_61"/>
    <property type="match status" value="1"/>
</dbReference>
<accession>M2W6D0</accession>
<keyword evidence="3" id="KW-0325">Glycoprotein</keyword>
<evidence type="ECO:0000256" key="3">
    <source>
        <dbReference type="ARBA" id="ARBA00023180"/>
    </source>
</evidence>
<name>M2W6D0_GALSU</name>
<evidence type="ECO:0000256" key="4">
    <source>
        <dbReference type="SAM" id="MobiDB-lite"/>
    </source>
</evidence>
<feature type="region of interest" description="Disordered" evidence="4">
    <location>
        <begin position="121"/>
        <end position="147"/>
    </location>
</feature>
<keyword evidence="8" id="KW-1185">Reference proteome</keyword>
<dbReference type="Gramene" id="EME31311">
    <property type="protein sequence ID" value="EME31311"/>
    <property type="gene ID" value="Gasu_15450"/>
</dbReference>
<dbReference type="AlphaFoldDB" id="M2W6D0"/>
<dbReference type="Proteomes" id="UP000030680">
    <property type="component" value="Unassembled WGS sequence"/>
</dbReference>
<feature type="transmembrane region" description="Helical" evidence="5">
    <location>
        <begin position="61"/>
        <end position="78"/>
    </location>
</feature>
<dbReference type="PANTHER" id="PTHR20961">
    <property type="entry name" value="GLYCOSYLTRANSFERASE"/>
    <property type="match status" value="1"/>
</dbReference>
<organism evidence="7 8">
    <name type="scientific">Galdieria sulphuraria</name>
    <name type="common">Red alga</name>
    <dbReference type="NCBI Taxonomy" id="130081"/>
    <lineage>
        <taxon>Eukaryota</taxon>
        <taxon>Rhodophyta</taxon>
        <taxon>Bangiophyceae</taxon>
        <taxon>Galdieriales</taxon>
        <taxon>Galdieriaceae</taxon>
        <taxon>Galdieria</taxon>
    </lineage>
</organism>
<dbReference type="RefSeq" id="XP_005707831.1">
    <property type="nucleotide sequence ID" value="XM_005707774.1"/>
</dbReference>
<dbReference type="GeneID" id="17089965"/>
<keyword evidence="5" id="KW-1133">Transmembrane helix</keyword>